<name>A0ABP0BEH0_9PEZI</name>
<evidence type="ECO:0000256" key="1">
    <source>
        <dbReference type="ARBA" id="ARBA00022630"/>
    </source>
</evidence>
<protein>
    <recommendedName>
        <fullName evidence="4">FAD-binding domain-containing protein</fullName>
    </recommendedName>
</protein>
<dbReference type="Gene3D" id="3.50.50.60">
    <property type="entry name" value="FAD/NAD(P)-binding domain"/>
    <property type="match status" value="1"/>
</dbReference>
<reference evidence="5 6" key="1">
    <citation type="submission" date="2024-01" db="EMBL/GenBank/DDBJ databases">
        <authorList>
            <person name="Allen C."/>
            <person name="Tagirdzhanova G."/>
        </authorList>
    </citation>
    <scope>NUCLEOTIDE SEQUENCE [LARGE SCALE GENOMIC DNA]</scope>
</reference>
<dbReference type="InterPro" id="IPR036188">
    <property type="entry name" value="FAD/NAD-bd_sf"/>
</dbReference>
<proteinExistence type="predicted"/>
<evidence type="ECO:0000313" key="5">
    <source>
        <dbReference type="EMBL" id="CAK7218002.1"/>
    </source>
</evidence>
<evidence type="ECO:0000313" key="6">
    <source>
        <dbReference type="Proteomes" id="UP001642406"/>
    </source>
</evidence>
<feature type="domain" description="FAD-binding" evidence="4">
    <location>
        <begin position="15"/>
        <end position="215"/>
    </location>
</feature>
<dbReference type="SUPFAM" id="SSF51905">
    <property type="entry name" value="FAD/NAD(P)-binding domain"/>
    <property type="match status" value="1"/>
</dbReference>
<comment type="caution">
    <text evidence="5">The sequence shown here is derived from an EMBL/GenBank/DDBJ whole genome shotgun (WGS) entry which is preliminary data.</text>
</comment>
<evidence type="ECO:0000256" key="2">
    <source>
        <dbReference type="ARBA" id="ARBA00022827"/>
    </source>
</evidence>
<dbReference type="InterPro" id="IPR050631">
    <property type="entry name" value="PheA/TfdB_FAD_monoxygenase"/>
</dbReference>
<dbReference type="PANTHER" id="PTHR43476:SF3">
    <property type="entry name" value="FAD-BINDING MONOOXYGENASE"/>
    <property type="match status" value="1"/>
</dbReference>
<gene>
    <name evidence="5" type="ORF">SBRCBS47491_003358</name>
</gene>
<dbReference type="Pfam" id="PF01494">
    <property type="entry name" value="FAD_binding_3"/>
    <property type="match status" value="1"/>
</dbReference>
<dbReference type="PRINTS" id="PR00420">
    <property type="entry name" value="RNGMNOXGNASE"/>
</dbReference>
<dbReference type="PANTHER" id="PTHR43476">
    <property type="entry name" value="3-(3-HYDROXY-PHENYL)PROPIONATE/3-HYDROXYCINNAMIC ACID HYDROXYLASE"/>
    <property type="match status" value="1"/>
</dbReference>
<dbReference type="InterPro" id="IPR002938">
    <property type="entry name" value="FAD-bd"/>
</dbReference>
<organism evidence="5 6">
    <name type="scientific">Sporothrix bragantina</name>
    <dbReference type="NCBI Taxonomy" id="671064"/>
    <lineage>
        <taxon>Eukaryota</taxon>
        <taxon>Fungi</taxon>
        <taxon>Dikarya</taxon>
        <taxon>Ascomycota</taxon>
        <taxon>Pezizomycotina</taxon>
        <taxon>Sordariomycetes</taxon>
        <taxon>Sordariomycetidae</taxon>
        <taxon>Ophiostomatales</taxon>
        <taxon>Ophiostomataceae</taxon>
        <taxon>Sporothrix</taxon>
    </lineage>
</organism>
<evidence type="ECO:0000256" key="3">
    <source>
        <dbReference type="ARBA" id="ARBA00023002"/>
    </source>
</evidence>
<dbReference type="Proteomes" id="UP001642406">
    <property type="component" value="Unassembled WGS sequence"/>
</dbReference>
<accession>A0ABP0BEH0</accession>
<dbReference type="EMBL" id="CAWUHC010000022">
    <property type="protein sequence ID" value="CAK7218002.1"/>
    <property type="molecule type" value="Genomic_DNA"/>
</dbReference>
<keyword evidence="1" id="KW-0285">Flavoprotein</keyword>
<sequence length="352" mass="39872">MGRAQDNFDSDWEVTDVLICGCGPTGAMLSSQLGQAGVPNICLDRETGITTDPRGIALDEDGIRALQSVGIYDKIYSDIGKCMGNFNFVGGVHHDLHRPAFTKMDYATTEGGTGHVGFICHKQPALEKHLRNSLLATKSSQLRVQCTLVSITEDDEWVYAQYEDKNKKRRGIKAKFLVGADGKTGYVRKHYLEAKGVRMEHASLTTYEEDWVALNWKITLPTRESHPDFPLWERGYSSEEVYDLFFPQEFRFLCNPERPAVCGRFGLTNDRLWRFEFVVQQGEDGLHMASPEMIKKVVYPYLVHPGSRYGPGQAHHTEILKGWYQERKQQLEASLAATVENGAFTVHRYTVR</sequence>
<keyword evidence="3" id="KW-0560">Oxidoreductase</keyword>
<keyword evidence="2" id="KW-0274">FAD</keyword>
<keyword evidence="6" id="KW-1185">Reference proteome</keyword>
<evidence type="ECO:0000259" key="4">
    <source>
        <dbReference type="Pfam" id="PF01494"/>
    </source>
</evidence>